<keyword evidence="4" id="KW-0131">Cell cycle</keyword>
<dbReference type="PANTHER" id="PTHR34298:SF2">
    <property type="entry name" value="SEGREGATION AND CONDENSATION PROTEIN B"/>
    <property type="match status" value="1"/>
</dbReference>
<dbReference type="Proteomes" id="UP000231896">
    <property type="component" value="Chromosome"/>
</dbReference>
<dbReference type="GO" id="GO:0051304">
    <property type="term" value="P:chromosome separation"/>
    <property type="evidence" value="ECO:0007669"/>
    <property type="project" value="InterPro"/>
</dbReference>
<dbReference type="Pfam" id="PF04079">
    <property type="entry name" value="SMC_ScpB"/>
    <property type="match status" value="1"/>
</dbReference>
<feature type="region of interest" description="Disordered" evidence="5">
    <location>
        <begin position="182"/>
        <end position="214"/>
    </location>
</feature>
<evidence type="ECO:0000256" key="4">
    <source>
        <dbReference type="ARBA" id="ARBA00023306"/>
    </source>
</evidence>
<name>A0A2K8NWM2_9MOLU</name>
<evidence type="ECO:0000313" key="6">
    <source>
        <dbReference type="EMBL" id="ATZ18242.1"/>
    </source>
</evidence>
<dbReference type="STRING" id="1408435.GCA_000685885_00972"/>
<protein>
    <submittedName>
        <fullName evidence="6">Chromosome condensation and segregation factor B</fullName>
    </submittedName>
</protein>
<keyword evidence="3" id="KW-0159">Chromosome partition</keyword>
<keyword evidence="1" id="KW-0963">Cytoplasm</keyword>
<evidence type="ECO:0000256" key="1">
    <source>
        <dbReference type="ARBA" id="ARBA00022490"/>
    </source>
</evidence>
<reference evidence="6 7" key="1">
    <citation type="submission" date="2017-11" db="EMBL/GenBank/DDBJ databases">
        <title>Genome sequence of Entomoplasma melaleucae M1 (ATCC 49191).</title>
        <authorList>
            <person name="Lo W.-S."/>
            <person name="Gasparich G.E."/>
            <person name="Kuo C.-H."/>
        </authorList>
    </citation>
    <scope>NUCLEOTIDE SEQUENCE [LARGE SCALE GENOMIC DNA]</scope>
    <source>
        <strain evidence="6 7">M1</strain>
    </source>
</reference>
<organism evidence="6 7">
    <name type="scientific">Mesoplasma melaleucae</name>
    <dbReference type="NCBI Taxonomy" id="81459"/>
    <lineage>
        <taxon>Bacteria</taxon>
        <taxon>Bacillati</taxon>
        <taxon>Mycoplasmatota</taxon>
        <taxon>Mollicutes</taxon>
        <taxon>Entomoplasmatales</taxon>
        <taxon>Entomoplasmataceae</taxon>
        <taxon>Mesoplasma</taxon>
    </lineage>
</organism>
<keyword evidence="2" id="KW-0132">Cell division</keyword>
<dbReference type="InterPro" id="IPR036388">
    <property type="entry name" value="WH-like_DNA-bd_sf"/>
</dbReference>
<evidence type="ECO:0000256" key="2">
    <source>
        <dbReference type="ARBA" id="ARBA00022618"/>
    </source>
</evidence>
<accession>A0A2K8NWM2</accession>
<sequence>MNSNIKAVIEGLLFVYGDDGISLLDLQNVLEDVRPVVIQEAILDLEKKYSSDLDCAFSIQKFAKNKYRLQTKPELHEYFAKLELEVNNSRLLNSSIEVLSIIVYKGPISKHDIEAIRQAECSYQIYRLRQKKLIKAIGKTSTGANLYTITDNFFKLFNITGGMEALPKIDFASYKNYEEENEFDNEEKVNEEMLSEEDVFEKESFNDDNSEGMF</sequence>
<dbReference type="PANTHER" id="PTHR34298">
    <property type="entry name" value="SEGREGATION AND CONDENSATION PROTEIN B"/>
    <property type="match status" value="1"/>
</dbReference>
<proteinExistence type="predicted"/>
<dbReference type="KEGG" id="eml:EMELA_v1c07550"/>
<dbReference type="InterPro" id="IPR036390">
    <property type="entry name" value="WH_DNA-bd_sf"/>
</dbReference>
<evidence type="ECO:0000256" key="3">
    <source>
        <dbReference type="ARBA" id="ARBA00022829"/>
    </source>
</evidence>
<dbReference type="Gene3D" id="1.10.10.10">
    <property type="entry name" value="Winged helix-like DNA-binding domain superfamily/Winged helix DNA-binding domain"/>
    <property type="match status" value="2"/>
</dbReference>
<feature type="compositionally biased region" description="Acidic residues" evidence="5">
    <location>
        <begin position="193"/>
        <end position="214"/>
    </location>
</feature>
<dbReference type="NCBIfam" id="TIGR00281">
    <property type="entry name" value="SMC-Scp complex subunit ScpB"/>
    <property type="match status" value="1"/>
</dbReference>
<evidence type="ECO:0000256" key="5">
    <source>
        <dbReference type="SAM" id="MobiDB-lite"/>
    </source>
</evidence>
<keyword evidence="7" id="KW-1185">Reference proteome</keyword>
<dbReference type="SUPFAM" id="SSF46785">
    <property type="entry name" value="Winged helix' DNA-binding domain"/>
    <property type="match status" value="2"/>
</dbReference>
<gene>
    <name evidence="6" type="primary">scpB</name>
    <name evidence="6" type="ORF">EMELA_v1c07550</name>
</gene>
<dbReference type="OrthoDB" id="9806226at2"/>
<dbReference type="GO" id="GO:0051301">
    <property type="term" value="P:cell division"/>
    <property type="evidence" value="ECO:0007669"/>
    <property type="project" value="UniProtKB-KW"/>
</dbReference>
<dbReference type="EMBL" id="CP024964">
    <property type="protein sequence ID" value="ATZ18242.1"/>
    <property type="molecule type" value="Genomic_DNA"/>
</dbReference>
<dbReference type="AlphaFoldDB" id="A0A2K8NWM2"/>
<dbReference type="InterPro" id="IPR005234">
    <property type="entry name" value="ScpB_csome_segregation"/>
</dbReference>
<dbReference type="PIRSF" id="PIRSF019345">
    <property type="entry name" value="ScpB"/>
    <property type="match status" value="1"/>
</dbReference>
<dbReference type="RefSeq" id="WP_028124339.1">
    <property type="nucleotide sequence ID" value="NZ_CP024964.1"/>
</dbReference>
<evidence type="ECO:0000313" key="7">
    <source>
        <dbReference type="Proteomes" id="UP000231896"/>
    </source>
</evidence>